<keyword evidence="7" id="KW-0472">Membrane</keyword>
<comment type="subcellular location">
    <subcellularLocation>
        <location evidence="1">Membrane</location>
    </subcellularLocation>
    <subcellularLocation>
        <location evidence="2">Secreted</location>
    </subcellularLocation>
</comment>
<evidence type="ECO:0000313" key="10">
    <source>
        <dbReference type="Proteomes" id="UP000275180"/>
    </source>
</evidence>
<dbReference type="Pfam" id="PF00353">
    <property type="entry name" value="HemolysinCabind"/>
    <property type="match status" value="6"/>
</dbReference>
<dbReference type="InterPro" id="IPR018511">
    <property type="entry name" value="Hemolysin-typ_Ca-bd_CS"/>
</dbReference>
<comment type="caution">
    <text evidence="9">The sequence shown here is derived from an EMBL/GenBank/DDBJ whole genome shotgun (WGS) entry which is preliminary data.</text>
</comment>
<dbReference type="PANTHER" id="PTHR38340">
    <property type="entry name" value="S-LAYER PROTEIN"/>
    <property type="match status" value="1"/>
</dbReference>
<proteinExistence type="predicted"/>
<evidence type="ECO:0000256" key="8">
    <source>
        <dbReference type="SAM" id="MobiDB-lite"/>
    </source>
</evidence>
<feature type="region of interest" description="Disordered" evidence="8">
    <location>
        <begin position="348"/>
        <end position="370"/>
    </location>
</feature>
<dbReference type="InterPro" id="IPR050557">
    <property type="entry name" value="RTX_toxin/Mannuronan_C5-epim"/>
</dbReference>
<keyword evidence="4" id="KW-0800">Toxin</keyword>
<sequence>MQIARDDASSIGINLYAGHLSESDDAVVFNTGWSGTLGFNLLGGEEPFESWRLLAEPARDGLEAASRPENQRLDSFDDFKNILFATAAYEAAWKASSFEAGAVAAYELARFIAFMQTRRLLPSNDAYLRSIAAQIEINLANDNWLGLVKDVAAFSPAISPAVNLMADVGPANFLDMMRSAYEGQALLWQTKHAQFQDAAYAFFSPMSAQQREGIGARMLPMEQEQLVRMARSDVDVRNALQALSALSVDTAAVGLDTSHLQIYDAQSGTGRLTERWLQDRAAFLIAQTQELQQGNGSVLRDPQRLRYYDMGSEQEVLQGFGSHRRQIVFGAAGGSDLQGQGFDDRLYGGDEADRLEGKGGSDYLDGGQGHDTYVLSSDDSGVDTIVDIDGDGHLEVDGSAISGVYKRHHSQSTSYYSADGRTRIDVLPNGVHTQSQGPEGQAGAAGRHTLGVYRLDGTQWRQLARVLDWKDQGLGLQLSDELGEPERHVVTQGGDLYYDTFEAADRPVQISTGDKRDYVNGSAFSDHISLGESHDIALAGLGNDFIDGGAGGDFILAGPDVREPGASANDHDVLVGGAGRDKLKGGAGDDVLYAMAMEDDIDSEGTATGDWLLGGSGDDTLHGSRAGDVLNGGAGNDRIRGGHGGDVILGDGGLESQNKYVTLDIGQPGYWDIDPITGQPIYVPPQTPGREYQWDAARAQYRARQVQSVVILNGPSLRWTMDTSSASNYTVSPLLGWHGGQEVRLEDGGGNDWIEAGAGDDWVAGQTGDDELHGGEGNDVLYGDDAVAMPEGSEGNDRLFAGAGR</sequence>
<evidence type="ECO:0000256" key="1">
    <source>
        <dbReference type="ARBA" id="ARBA00004370"/>
    </source>
</evidence>
<keyword evidence="6" id="KW-0843">Virulence</keyword>
<dbReference type="Proteomes" id="UP000275180">
    <property type="component" value="Unassembled WGS sequence"/>
</dbReference>
<dbReference type="InterPro" id="IPR011049">
    <property type="entry name" value="Serralysin-like_metalloprot_C"/>
</dbReference>
<keyword evidence="3" id="KW-0964">Secreted</keyword>
<accession>A0A3M6QWL4</accession>
<name>A0A3M6QWL4_9BURK</name>
<reference evidence="9 10" key="1">
    <citation type="submission" date="2018-10" db="EMBL/GenBank/DDBJ databases">
        <title>Comamonadaceae CDC group NO-1 genome sequencing and assembly.</title>
        <authorList>
            <person name="Bernier A.-M."/>
            <person name="Bernard K."/>
        </authorList>
    </citation>
    <scope>NUCLEOTIDE SEQUENCE [LARGE SCALE GENOMIC DNA]</scope>
    <source>
        <strain evidence="9 10">NML180582</strain>
    </source>
</reference>
<feature type="non-terminal residue" evidence="9">
    <location>
        <position position="805"/>
    </location>
</feature>
<dbReference type="GO" id="GO:0005576">
    <property type="term" value="C:extracellular region"/>
    <property type="evidence" value="ECO:0007669"/>
    <property type="project" value="UniProtKB-SubCell"/>
</dbReference>
<dbReference type="GO" id="GO:0090729">
    <property type="term" value="F:toxin activity"/>
    <property type="evidence" value="ECO:0007669"/>
    <property type="project" value="UniProtKB-KW"/>
</dbReference>
<dbReference type="GO" id="GO:0016020">
    <property type="term" value="C:membrane"/>
    <property type="evidence" value="ECO:0007669"/>
    <property type="project" value="UniProtKB-SubCell"/>
</dbReference>
<evidence type="ECO:0000256" key="5">
    <source>
        <dbReference type="ARBA" id="ARBA00022737"/>
    </source>
</evidence>
<dbReference type="PRINTS" id="PR00313">
    <property type="entry name" value="CABNDNGRPT"/>
</dbReference>
<dbReference type="Gene3D" id="2.150.10.10">
    <property type="entry name" value="Serralysin-like metalloprotease, C-terminal"/>
    <property type="match status" value="4"/>
</dbReference>
<evidence type="ECO:0000256" key="3">
    <source>
        <dbReference type="ARBA" id="ARBA00022525"/>
    </source>
</evidence>
<dbReference type="EMBL" id="RDQJ01000047">
    <property type="protein sequence ID" value="RMX07271.1"/>
    <property type="molecule type" value="Genomic_DNA"/>
</dbReference>
<dbReference type="PANTHER" id="PTHR38340:SF1">
    <property type="entry name" value="S-LAYER PROTEIN"/>
    <property type="match status" value="1"/>
</dbReference>
<evidence type="ECO:0000256" key="2">
    <source>
        <dbReference type="ARBA" id="ARBA00004613"/>
    </source>
</evidence>
<dbReference type="PROSITE" id="PS00330">
    <property type="entry name" value="HEMOLYSIN_CALCIUM"/>
    <property type="match status" value="2"/>
</dbReference>
<gene>
    <name evidence="9" type="ORF">EBQ34_14760</name>
</gene>
<dbReference type="GO" id="GO:0005509">
    <property type="term" value="F:calcium ion binding"/>
    <property type="evidence" value="ECO:0007669"/>
    <property type="project" value="InterPro"/>
</dbReference>
<feature type="compositionally biased region" description="Basic and acidic residues" evidence="8">
    <location>
        <begin position="348"/>
        <end position="359"/>
    </location>
</feature>
<keyword evidence="5" id="KW-0677">Repeat</keyword>
<protein>
    <submittedName>
        <fullName evidence="9">Calcium-binding protein</fullName>
    </submittedName>
</protein>
<evidence type="ECO:0000256" key="6">
    <source>
        <dbReference type="ARBA" id="ARBA00023026"/>
    </source>
</evidence>
<organism evidence="9 10">
    <name type="scientific">Vandammella animalimorsus</name>
    <dbReference type="NCBI Taxonomy" id="2029117"/>
    <lineage>
        <taxon>Bacteria</taxon>
        <taxon>Pseudomonadati</taxon>
        <taxon>Pseudomonadota</taxon>
        <taxon>Betaproteobacteria</taxon>
        <taxon>Burkholderiales</taxon>
        <taxon>Comamonadaceae</taxon>
        <taxon>Vandammella</taxon>
    </lineage>
</organism>
<dbReference type="SUPFAM" id="SSF51120">
    <property type="entry name" value="beta-Roll"/>
    <property type="match status" value="3"/>
</dbReference>
<evidence type="ECO:0000313" key="9">
    <source>
        <dbReference type="EMBL" id="RMX07271.1"/>
    </source>
</evidence>
<dbReference type="AlphaFoldDB" id="A0A3M6QWL4"/>
<dbReference type="InterPro" id="IPR003995">
    <property type="entry name" value="RTX_toxin_determinant-A"/>
</dbReference>
<evidence type="ECO:0000256" key="7">
    <source>
        <dbReference type="ARBA" id="ARBA00023136"/>
    </source>
</evidence>
<dbReference type="InterPro" id="IPR001343">
    <property type="entry name" value="Hemolysn_Ca-bd"/>
</dbReference>
<evidence type="ECO:0000256" key="4">
    <source>
        <dbReference type="ARBA" id="ARBA00022656"/>
    </source>
</evidence>
<dbReference type="PRINTS" id="PR01488">
    <property type="entry name" value="RTXTOXINA"/>
</dbReference>